<protein>
    <recommendedName>
        <fullName evidence="4">Envelope protein</fullName>
    </recommendedName>
</protein>
<dbReference type="EnsemblMetazoa" id="XM_008219834">
    <property type="protein sequence ID" value="XP_008218056"/>
    <property type="gene ID" value="LOC103318190"/>
</dbReference>
<proteinExistence type="predicted"/>
<accession>A0A7M7HHQ0</accession>
<dbReference type="OrthoDB" id="7695795at2759"/>
<sequence length="625" mass="72058">MFCLIFALAFLLHIRGDENSPYELIPITTPILREELFQAKLYNEIWTTIHFVDILELESHANEVNTTLQDLRNQFSTFKPCIYGIELDHMYKSLYSIQQKVDFLVSLSDKKREKRGLFNIVGTIQHFLFGTMSADDAERIDKQIDDVYNHTGHIATLLNDQTAIIKSTLRKFINITENYKQNMKIIKDGIITVLNEHSFNDNMLKCILNLNIHIDNLLGNVNLIYDSIVDGKLGVVSPRLISPTKFMDALRTIHSKWFHQDLLFPLNKNYYVMYMKISKINIILSAGKLIYVFHTPIPTGYDYTVYKFTPIPMSGWKRYYIFDSIKNQPVAVDSNFTEYSVIDLNVCTSINDFKICEITSAVHTFNEEESCYAHLIKYKDDNGCSRKYFNLQADFVLALSNGFSWYILPTNKENIFITCGDSKSDLYVTITKPHILRLNSNCKGYSKNHKYLPRSHGNETKISEYKINIQFLPVEQIALNTSALKLPVFTSSNVDTSEILNSAKNIEDIMKDLEIITSNHNYHSRLLTGYSIFHYTMYTIATISVFYILYKTGILNCISIAFKFCLFRLCPICMKCKNNNDERNEAAIPFQTTNVQIREENIAAQPSTSADDRSIVRYDARAPIS</sequence>
<dbReference type="AlphaFoldDB" id="A0A7M7HHQ0"/>
<evidence type="ECO:0000256" key="1">
    <source>
        <dbReference type="SAM" id="SignalP"/>
    </source>
</evidence>
<feature type="signal peptide" evidence="1">
    <location>
        <begin position="1"/>
        <end position="16"/>
    </location>
</feature>
<name>A0A7M7HHQ0_NASVI</name>
<dbReference type="InParanoid" id="A0A7M7HHQ0"/>
<feature type="chain" id="PRO_5029775990" description="Envelope protein" evidence="1">
    <location>
        <begin position="17"/>
        <end position="625"/>
    </location>
</feature>
<dbReference type="Proteomes" id="UP000002358">
    <property type="component" value="Chromosome 2"/>
</dbReference>
<keyword evidence="1" id="KW-0732">Signal</keyword>
<dbReference type="GeneID" id="103318190"/>
<keyword evidence="3" id="KW-1185">Reference proteome</keyword>
<dbReference type="RefSeq" id="XP_008218056.2">
    <property type="nucleotide sequence ID" value="XM_008219834.4"/>
</dbReference>
<evidence type="ECO:0008006" key="4">
    <source>
        <dbReference type="Google" id="ProtNLM"/>
    </source>
</evidence>
<dbReference type="InterPro" id="IPR022048">
    <property type="entry name" value="Envelope_fusion-like"/>
</dbReference>
<organism evidence="2 3">
    <name type="scientific">Nasonia vitripennis</name>
    <name type="common">Parasitic wasp</name>
    <dbReference type="NCBI Taxonomy" id="7425"/>
    <lineage>
        <taxon>Eukaryota</taxon>
        <taxon>Metazoa</taxon>
        <taxon>Ecdysozoa</taxon>
        <taxon>Arthropoda</taxon>
        <taxon>Hexapoda</taxon>
        <taxon>Insecta</taxon>
        <taxon>Pterygota</taxon>
        <taxon>Neoptera</taxon>
        <taxon>Endopterygota</taxon>
        <taxon>Hymenoptera</taxon>
        <taxon>Apocrita</taxon>
        <taxon>Proctotrupomorpha</taxon>
        <taxon>Chalcidoidea</taxon>
        <taxon>Pteromalidae</taxon>
        <taxon>Pteromalinae</taxon>
        <taxon>Nasonia</taxon>
    </lineage>
</organism>
<evidence type="ECO:0000313" key="3">
    <source>
        <dbReference type="Proteomes" id="UP000002358"/>
    </source>
</evidence>
<reference evidence="2" key="1">
    <citation type="submission" date="2021-01" db="UniProtKB">
        <authorList>
            <consortium name="EnsemblMetazoa"/>
        </authorList>
    </citation>
    <scope>IDENTIFICATION</scope>
</reference>
<evidence type="ECO:0000313" key="2">
    <source>
        <dbReference type="EnsemblMetazoa" id="XP_008218056"/>
    </source>
</evidence>
<dbReference type="Pfam" id="PF12259">
    <property type="entry name" value="Baculo_F"/>
    <property type="match status" value="1"/>
</dbReference>
<dbReference type="KEGG" id="nvi:103318190"/>